<sequence>MRVPASSGKIGANIREPYDITARADRRPDRGESCGNLLASYIREGKMQNEYKVDDNDITYKDVVIIGNGPSGICLSYMLAGNWPYYTGEPHPGDDMLTARLHFNATDVSEDEAEEEDANANNRHQCCKTGVVRATQEGGLARSTRNKLECLSSGIEGRGGGRPLALLMDQLQHPCVDAGLDVPSLLEWRSAGECPEHRIVDHVVLGKGQPGGAWQSMDPNVLTISLSRWMSLPDLDLRHWEKLVEAEQLQKSVLAESDVCAYMRQEKLNVCKTASRVSVGTVAAYYKDYVRRKGLKQYFRCGTTVTSIRSNSDSPENKRGYNWIVDGYENKSGKRFRYRCKRAVLATGTTDLSNQLGVLGEKTHDWVTHDLNDLETRLEHLFDEYGENTVDEQDHPVLVVGAGLSAADAIMAARFRGIPVVHAFRNSTSEWGKETAVKINSSYDRLQWLPSSIYPEYHKVYEMMADGGTNYPLYKSLPGYMLVSLDEDDDDEGISVNPRRLATLSAPDGQLHTFQVSAAAILIGYKPDLSYLEGDGIRLGTIADRPIDNKSNPIEIDDITYEVIKAPMKGLYALGPLVGDNFVRFVLGGAFGILAHILCTTNT</sequence>
<dbReference type="RefSeq" id="XP_014468251.1">
    <property type="nucleotide sequence ID" value="XM_014612765.1"/>
</dbReference>
<dbReference type="SUPFAM" id="SSF51905">
    <property type="entry name" value="FAD/NAD(P)-binding domain"/>
    <property type="match status" value="1"/>
</dbReference>
<keyword evidence="1" id="KW-1185">Reference proteome</keyword>
<protein>
    <submittedName>
        <fullName evidence="2">Oxidative stress-induced growth inhibitor 2-like isoform X1</fullName>
    </submittedName>
</protein>
<dbReference type="PANTHER" id="PTHR15192:SF8">
    <property type="entry name" value="FAD_NAD(P)-BINDING DOMAIN-CONTAINING PROTEIN"/>
    <property type="match status" value="1"/>
</dbReference>
<dbReference type="GeneID" id="106741106"/>
<dbReference type="OrthoDB" id="412005at2759"/>
<dbReference type="Gene3D" id="3.50.50.60">
    <property type="entry name" value="FAD/NAD(P)-binding domain"/>
    <property type="match status" value="1"/>
</dbReference>
<evidence type="ECO:0000313" key="2">
    <source>
        <dbReference type="RefSeq" id="XP_014468251.1"/>
    </source>
</evidence>
<dbReference type="PANTHER" id="PTHR15192">
    <property type="entry name" value="PROTEIN CBG05349"/>
    <property type="match status" value="1"/>
</dbReference>
<dbReference type="Proteomes" id="UP000515204">
    <property type="component" value="Unplaced"/>
</dbReference>
<evidence type="ECO:0000313" key="1">
    <source>
        <dbReference type="Proteomes" id="UP000515204"/>
    </source>
</evidence>
<name>A0A6P3WQE4_DINQU</name>
<accession>A0A6P3WQE4</accession>
<dbReference type="InterPro" id="IPR029731">
    <property type="entry name" value="OSGIN1/2"/>
</dbReference>
<reference evidence="2" key="1">
    <citation type="submission" date="2025-08" db="UniProtKB">
        <authorList>
            <consortium name="RefSeq"/>
        </authorList>
    </citation>
    <scope>IDENTIFICATION</scope>
</reference>
<gene>
    <name evidence="2" type="primary">LOC106741106</name>
</gene>
<dbReference type="AlphaFoldDB" id="A0A6P3WQE4"/>
<proteinExistence type="predicted"/>
<organism evidence="1 2">
    <name type="scientific">Dinoponera quadriceps</name>
    <name type="common">South American ant</name>
    <dbReference type="NCBI Taxonomy" id="609295"/>
    <lineage>
        <taxon>Eukaryota</taxon>
        <taxon>Metazoa</taxon>
        <taxon>Ecdysozoa</taxon>
        <taxon>Arthropoda</taxon>
        <taxon>Hexapoda</taxon>
        <taxon>Insecta</taxon>
        <taxon>Pterygota</taxon>
        <taxon>Neoptera</taxon>
        <taxon>Endopterygota</taxon>
        <taxon>Hymenoptera</taxon>
        <taxon>Apocrita</taxon>
        <taxon>Aculeata</taxon>
        <taxon>Formicoidea</taxon>
        <taxon>Formicidae</taxon>
        <taxon>Ponerinae</taxon>
        <taxon>Ponerini</taxon>
        <taxon>Dinoponera</taxon>
    </lineage>
</organism>
<dbReference type="KEGG" id="dqu:106741106"/>
<dbReference type="InterPro" id="IPR036188">
    <property type="entry name" value="FAD/NAD-bd_sf"/>
</dbReference>